<keyword evidence="2" id="KW-1185">Reference proteome</keyword>
<evidence type="ECO:0000313" key="1">
    <source>
        <dbReference type="EMBL" id="RAR79147.1"/>
    </source>
</evidence>
<accession>A0A328Z8N6</accession>
<dbReference type="InterPro" id="IPR022261">
    <property type="entry name" value="RNP_Burkhold"/>
</dbReference>
<evidence type="ECO:0000313" key="2">
    <source>
        <dbReference type="Proteomes" id="UP000248856"/>
    </source>
</evidence>
<dbReference type="RefSeq" id="WP_111878079.1">
    <property type="nucleotide sequence ID" value="NZ_CBCSGC010000075.1"/>
</dbReference>
<dbReference type="NCBIfam" id="TIGR03795">
    <property type="entry name" value="RNP_Burkhold"/>
    <property type="match status" value="2"/>
</dbReference>
<dbReference type="AlphaFoldDB" id="A0A328Z8N6"/>
<comment type="caution">
    <text evidence="1">The sequence shown here is derived from an EMBL/GenBank/DDBJ whole genome shotgun (WGS) entry which is preliminary data.</text>
</comment>
<dbReference type="EMBL" id="QLTA01000027">
    <property type="protein sequence ID" value="RAR79147.1"/>
    <property type="molecule type" value="Genomic_DNA"/>
</dbReference>
<name>A0A328Z8N6_9BURK</name>
<sequence>MSFAQQQPGDPLLEFRLAYLRAIAKSWSEPDYRDRLLKVKDIQPILSEDFGLRTIWPWLDVVLNRSDDPRDQTLWKPVLTAGWIGLDDAFEIVFPQAPSERATEALASYYQLFPTLMGASALLGNDPVPPQGPSHVVDAALPTGLGIPGGDPGSLLAFGGVVLRAIALAWQSKEFKAELLDPASSNVASVLSQWLGYNNPFNFSIKFVPNEALVWDASANCWNRRNPDGSLIKNRIVLNYPNAPEAQEFWPISLTSYNNTGSAYPFTC</sequence>
<reference evidence="1 2" key="1">
    <citation type="submission" date="2018-06" db="EMBL/GenBank/DDBJ databases">
        <title>Genomic Encyclopedia of Archaeal and Bacterial Type Strains, Phase II (KMG-II): from individual species to whole genera.</title>
        <authorList>
            <person name="Goeker M."/>
        </authorList>
    </citation>
    <scope>NUCLEOTIDE SEQUENCE [LARGE SCALE GENOMIC DNA]</scope>
    <source>
        <strain evidence="1 2">CFPB 3232</strain>
    </source>
</reference>
<dbReference type="OrthoDB" id="6287017at2"/>
<dbReference type="Proteomes" id="UP000248856">
    <property type="component" value="Unassembled WGS sequence"/>
</dbReference>
<organism evidence="1 2">
    <name type="scientific">Paracidovorax anthurii</name>
    <dbReference type="NCBI Taxonomy" id="78229"/>
    <lineage>
        <taxon>Bacteria</taxon>
        <taxon>Pseudomonadati</taxon>
        <taxon>Pseudomonadota</taxon>
        <taxon>Betaproteobacteria</taxon>
        <taxon>Burkholderiales</taxon>
        <taxon>Comamonadaceae</taxon>
        <taxon>Paracidovorax</taxon>
    </lineage>
</organism>
<proteinExistence type="predicted"/>
<gene>
    <name evidence="1" type="ORF">AX018_102738</name>
</gene>
<protein>
    <submittedName>
        <fullName evidence="1">Ribosomally synthesized peptide (Two-chain TOMM family)</fullName>
    </submittedName>
</protein>